<sequence>MRLVSPSLEYRAAFFALYQDLETNDSINAEYYREGIDDFDAYIQRLADEANGINLRKDYVPCSHFWMVDTKENILGVIRIRHTIDNPFLCFEGGHIGYDVAPSYRALGHGKTMLKLALPIAKSLGISKALITADEKNHASRGVIEANGGEFIDIVMGKVFPYPVARYWVICEADTCS</sequence>
<name>A0A5P9CRU4_9VIBR</name>
<keyword evidence="3" id="KW-1185">Reference proteome</keyword>
<dbReference type="PROSITE" id="PS51186">
    <property type="entry name" value="GNAT"/>
    <property type="match status" value="1"/>
</dbReference>
<proteinExistence type="predicted"/>
<protein>
    <recommendedName>
        <fullName evidence="1">N-acetyltransferase domain-containing protein</fullName>
    </recommendedName>
</protein>
<dbReference type="Pfam" id="PF13302">
    <property type="entry name" value="Acetyltransf_3"/>
    <property type="match status" value="1"/>
</dbReference>
<dbReference type="PANTHER" id="PTHR39173:SF1">
    <property type="entry name" value="ACETYLTRANSFERASE"/>
    <property type="match status" value="1"/>
</dbReference>
<accession>A0A5P9CRU4</accession>
<dbReference type="PANTHER" id="PTHR39173">
    <property type="entry name" value="ACETYLTRANSFERASE"/>
    <property type="match status" value="1"/>
</dbReference>
<dbReference type="CDD" id="cd04301">
    <property type="entry name" value="NAT_SF"/>
    <property type="match status" value="1"/>
</dbReference>
<evidence type="ECO:0000313" key="3">
    <source>
        <dbReference type="Proteomes" id="UP000326936"/>
    </source>
</evidence>
<keyword evidence="2" id="KW-0614">Plasmid</keyword>
<dbReference type="AlphaFoldDB" id="A0A5P9CRU4"/>
<dbReference type="OrthoDB" id="9797989at2"/>
<geneLocation type="plasmid" evidence="3">
    <name>pthaf100_a</name>
</geneLocation>
<evidence type="ECO:0000259" key="1">
    <source>
        <dbReference type="PROSITE" id="PS51186"/>
    </source>
</evidence>
<evidence type="ECO:0000313" key="2">
    <source>
        <dbReference type="EMBL" id="QFT28693.1"/>
    </source>
</evidence>
<feature type="domain" description="N-acetyltransferase" evidence="1">
    <location>
        <begin position="8"/>
        <end position="174"/>
    </location>
</feature>
<dbReference type="KEGG" id="vaq:FIV01_20040"/>
<gene>
    <name evidence="2" type="ORF">FIV01_20040</name>
</gene>
<dbReference type="Gene3D" id="3.40.630.30">
    <property type="match status" value="1"/>
</dbReference>
<dbReference type="Proteomes" id="UP000326936">
    <property type="component" value="Plasmid pTHAF100_a"/>
</dbReference>
<dbReference type="InterPro" id="IPR000182">
    <property type="entry name" value="GNAT_dom"/>
</dbReference>
<dbReference type="InterPro" id="IPR016181">
    <property type="entry name" value="Acyl_CoA_acyltransferase"/>
</dbReference>
<organism evidence="2 3">
    <name type="scientific">Vibrio aquimaris</name>
    <dbReference type="NCBI Taxonomy" id="2587862"/>
    <lineage>
        <taxon>Bacteria</taxon>
        <taxon>Pseudomonadati</taxon>
        <taxon>Pseudomonadota</taxon>
        <taxon>Gammaproteobacteria</taxon>
        <taxon>Vibrionales</taxon>
        <taxon>Vibrionaceae</taxon>
        <taxon>Vibrio</taxon>
    </lineage>
</organism>
<dbReference type="GO" id="GO:0016747">
    <property type="term" value="F:acyltransferase activity, transferring groups other than amino-acyl groups"/>
    <property type="evidence" value="ECO:0007669"/>
    <property type="project" value="InterPro"/>
</dbReference>
<dbReference type="SUPFAM" id="SSF55729">
    <property type="entry name" value="Acyl-CoA N-acyltransferases (Nat)"/>
    <property type="match status" value="1"/>
</dbReference>
<reference evidence="2 3" key="1">
    <citation type="submission" date="2019-10" db="EMBL/GenBank/DDBJ databases">
        <title>Complete genome sequence of Vibrio sp. strain THAF100, isolated from non-filtered water from the water column of tank 6 of a marine aquarium containing stony-coral fragments. Water maintained at 26 degree C.</title>
        <authorList>
            <person name="Ruckert C."/>
            <person name="Franco A."/>
            <person name="Kalinowski J."/>
            <person name="Glaeser S."/>
        </authorList>
    </citation>
    <scope>NUCLEOTIDE SEQUENCE [LARGE SCALE GENOMIC DNA]</scope>
    <source>
        <strain evidence="2 3">THAF100</strain>
        <plasmid evidence="3">pthaf100_a</plasmid>
    </source>
</reference>
<dbReference type="EMBL" id="CP045351">
    <property type="protein sequence ID" value="QFT28693.1"/>
    <property type="molecule type" value="Genomic_DNA"/>
</dbReference>
<dbReference type="RefSeq" id="WP_152432655.1">
    <property type="nucleotide sequence ID" value="NZ_CBCSDK010000030.1"/>
</dbReference>